<dbReference type="GO" id="GO:0004814">
    <property type="term" value="F:arginine-tRNA ligase activity"/>
    <property type="evidence" value="ECO:0007669"/>
    <property type="project" value="UniProtKB-UniRule"/>
</dbReference>
<protein>
    <recommendedName>
        <fullName evidence="11">Arginine--tRNA ligase</fullName>
        <ecNumber evidence="11">6.1.1.19</ecNumber>
    </recommendedName>
    <alternativeName>
        <fullName evidence="11">Arginyl-tRNA synthetase</fullName>
        <shortName evidence="11">ArgRS</shortName>
    </alternativeName>
</protein>
<dbReference type="AlphaFoldDB" id="A0A368C7C5"/>
<dbReference type="Gene3D" id="3.30.1360.70">
    <property type="entry name" value="Arginyl tRNA synthetase N-terminal domain"/>
    <property type="match status" value="1"/>
</dbReference>
<dbReference type="InterPro" id="IPR036695">
    <property type="entry name" value="Arg-tRNA-synth_N_sf"/>
</dbReference>
<evidence type="ECO:0000256" key="6">
    <source>
        <dbReference type="ARBA" id="ARBA00022741"/>
    </source>
</evidence>
<feature type="domain" description="Arginyl tRNA synthetase N-terminal" evidence="14">
    <location>
        <begin position="3"/>
        <end position="92"/>
    </location>
</feature>
<dbReference type="GO" id="GO:0006420">
    <property type="term" value="P:arginyl-tRNA aminoacylation"/>
    <property type="evidence" value="ECO:0007669"/>
    <property type="project" value="UniProtKB-UniRule"/>
</dbReference>
<organism evidence="15 16">
    <name type="scientific">SAR86 cluster bacterium</name>
    <dbReference type="NCBI Taxonomy" id="2030880"/>
    <lineage>
        <taxon>Bacteria</taxon>
        <taxon>Pseudomonadati</taxon>
        <taxon>Pseudomonadota</taxon>
        <taxon>Gammaproteobacteria</taxon>
        <taxon>SAR86 cluster</taxon>
    </lineage>
</organism>
<dbReference type="SUPFAM" id="SSF55190">
    <property type="entry name" value="Arginyl-tRNA synthetase (ArgRS), N-terminal 'additional' domain"/>
    <property type="match status" value="1"/>
</dbReference>
<dbReference type="InterPro" id="IPR001412">
    <property type="entry name" value="aa-tRNA-synth_I_CS"/>
</dbReference>
<dbReference type="Pfam" id="PF00750">
    <property type="entry name" value="tRNA-synt_1d"/>
    <property type="match status" value="1"/>
</dbReference>
<dbReference type="InterPro" id="IPR005148">
    <property type="entry name" value="Arg-tRNA-synth_N"/>
</dbReference>
<dbReference type="GO" id="GO:0005524">
    <property type="term" value="F:ATP binding"/>
    <property type="evidence" value="ECO:0007669"/>
    <property type="project" value="UniProtKB-UniRule"/>
</dbReference>
<evidence type="ECO:0000259" key="14">
    <source>
        <dbReference type="SMART" id="SM01016"/>
    </source>
</evidence>
<dbReference type="GO" id="GO:0005737">
    <property type="term" value="C:cytoplasm"/>
    <property type="evidence" value="ECO:0007669"/>
    <property type="project" value="UniProtKB-SubCell"/>
</dbReference>
<evidence type="ECO:0000256" key="11">
    <source>
        <dbReference type="HAMAP-Rule" id="MF_00123"/>
    </source>
</evidence>
<comment type="catalytic activity">
    <reaction evidence="10 11">
        <text>tRNA(Arg) + L-arginine + ATP = L-arginyl-tRNA(Arg) + AMP + diphosphate</text>
        <dbReference type="Rhea" id="RHEA:20301"/>
        <dbReference type="Rhea" id="RHEA-COMP:9658"/>
        <dbReference type="Rhea" id="RHEA-COMP:9673"/>
        <dbReference type="ChEBI" id="CHEBI:30616"/>
        <dbReference type="ChEBI" id="CHEBI:32682"/>
        <dbReference type="ChEBI" id="CHEBI:33019"/>
        <dbReference type="ChEBI" id="CHEBI:78442"/>
        <dbReference type="ChEBI" id="CHEBI:78513"/>
        <dbReference type="ChEBI" id="CHEBI:456215"/>
        <dbReference type="EC" id="6.1.1.19"/>
    </reaction>
</comment>
<comment type="subcellular location">
    <subcellularLocation>
        <location evidence="1 11">Cytoplasm</location>
    </subcellularLocation>
</comment>
<dbReference type="Pfam" id="PF03485">
    <property type="entry name" value="Arg_tRNA_synt_N"/>
    <property type="match status" value="1"/>
</dbReference>
<dbReference type="Gene3D" id="3.40.50.620">
    <property type="entry name" value="HUPs"/>
    <property type="match status" value="1"/>
</dbReference>
<comment type="subunit">
    <text evidence="3 11">Monomer.</text>
</comment>
<dbReference type="InterPro" id="IPR035684">
    <property type="entry name" value="ArgRS_core"/>
</dbReference>
<evidence type="ECO:0000256" key="8">
    <source>
        <dbReference type="ARBA" id="ARBA00022917"/>
    </source>
</evidence>
<keyword evidence="9 11" id="KW-0030">Aminoacyl-tRNA synthetase</keyword>
<evidence type="ECO:0000256" key="3">
    <source>
        <dbReference type="ARBA" id="ARBA00011245"/>
    </source>
</evidence>
<dbReference type="InterPro" id="IPR009080">
    <property type="entry name" value="tRNAsynth_Ia_anticodon-bd"/>
</dbReference>
<feature type="domain" description="DALR anticodon binding" evidence="13">
    <location>
        <begin position="461"/>
        <end position="580"/>
    </location>
</feature>
<dbReference type="Gene3D" id="1.10.730.10">
    <property type="entry name" value="Isoleucyl-tRNA Synthetase, Domain 1"/>
    <property type="match status" value="1"/>
</dbReference>
<dbReference type="PRINTS" id="PR01038">
    <property type="entry name" value="TRNASYNTHARG"/>
</dbReference>
<dbReference type="PANTHER" id="PTHR11956">
    <property type="entry name" value="ARGINYL-TRNA SYNTHETASE"/>
    <property type="match status" value="1"/>
</dbReference>
<keyword evidence="8 11" id="KW-0648">Protein biosynthesis</keyword>
<proteinExistence type="inferred from homology"/>
<dbReference type="SMART" id="SM00836">
    <property type="entry name" value="DALR_1"/>
    <property type="match status" value="1"/>
</dbReference>
<gene>
    <name evidence="11" type="primary">argS</name>
    <name evidence="15" type="ORF">DBW92_02055</name>
</gene>
<dbReference type="EC" id="6.1.1.19" evidence="11"/>
<dbReference type="SUPFAM" id="SSF47323">
    <property type="entry name" value="Anticodon-binding domain of a subclass of class I aminoacyl-tRNA synthetases"/>
    <property type="match status" value="1"/>
</dbReference>
<evidence type="ECO:0000313" key="15">
    <source>
        <dbReference type="EMBL" id="RCL44942.1"/>
    </source>
</evidence>
<evidence type="ECO:0000256" key="1">
    <source>
        <dbReference type="ARBA" id="ARBA00004496"/>
    </source>
</evidence>
<dbReference type="FunFam" id="3.40.50.620:FF:000062">
    <property type="entry name" value="Arginine--tRNA ligase"/>
    <property type="match status" value="1"/>
</dbReference>
<keyword evidence="5 11" id="KW-0436">Ligase</keyword>
<dbReference type="NCBIfam" id="TIGR00456">
    <property type="entry name" value="argS"/>
    <property type="match status" value="1"/>
</dbReference>
<evidence type="ECO:0000256" key="2">
    <source>
        <dbReference type="ARBA" id="ARBA00005594"/>
    </source>
</evidence>
<dbReference type="CDD" id="cd00671">
    <property type="entry name" value="ArgRS_core"/>
    <property type="match status" value="1"/>
</dbReference>
<name>A0A368C7C5_9GAMM</name>
<evidence type="ECO:0000313" key="16">
    <source>
        <dbReference type="Proteomes" id="UP000252915"/>
    </source>
</evidence>
<evidence type="ECO:0000256" key="9">
    <source>
        <dbReference type="ARBA" id="ARBA00023146"/>
    </source>
</evidence>
<dbReference type="InterPro" id="IPR001278">
    <property type="entry name" value="Arg-tRNA-ligase"/>
</dbReference>
<dbReference type="Proteomes" id="UP000252915">
    <property type="component" value="Unassembled WGS sequence"/>
</dbReference>
<keyword evidence="6 11" id="KW-0547">Nucleotide-binding</keyword>
<evidence type="ECO:0000256" key="5">
    <source>
        <dbReference type="ARBA" id="ARBA00022598"/>
    </source>
</evidence>
<dbReference type="Pfam" id="PF05746">
    <property type="entry name" value="DALR_1"/>
    <property type="match status" value="1"/>
</dbReference>
<evidence type="ECO:0000256" key="4">
    <source>
        <dbReference type="ARBA" id="ARBA00022490"/>
    </source>
</evidence>
<reference evidence="15 16" key="1">
    <citation type="journal article" date="2018" name="Microbiome">
        <title>Fine metagenomic profile of the Mediterranean stratified and mixed water columns revealed by assembly and recruitment.</title>
        <authorList>
            <person name="Haro-Moreno J.M."/>
            <person name="Lopez-Perez M."/>
            <person name="De La Torre J.R."/>
            <person name="Picazo A."/>
            <person name="Camacho A."/>
            <person name="Rodriguez-Valera F."/>
        </authorList>
    </citation>
    <scope>NUCLEOTIDE SEQUENCE [LARGE SCALE GENOMIC DNA]</scope>
    <source>
        <strain evidence="15">MED-G78</strain>
    </source>
</reference>
<accession>A0A368C7C5</accession>
<dbReference type="SMART" id="SM01016">
    <property type="entry name" value="Arg_tRNA_synt_N"/>
    <property type="match status" value="1"/>
</dbReference>
<evidence type="ECO:0000256" key="12">
    <source>
        <dbReference type="RuleBase" id="RU363038"/>
    </source>
</evidence>
<dbReference type="HAMAP" id="MF_00123">
    <property type="entry name" value="Arg_tRNA_synth"/>
    <property type="match status" value="1"/>
</dbReference>
<evidence type="ECO:0000256" key="10">
    <source>
        <dbReference type="ARBA" id="ARBA00049339"/>
    </source>
</evidence>
<keyword evidence="4 11" id="KW-0963">Cytoplasm</keyword>
<sequence length="580" mass="65797">MITFFDKHICNYLDNESGYDESDVKLIKEKYKTEITDDLSKGHITTNIGLVAGSILEENPRNLAENIKSYLISLSEVDKIEVAGPGFLNIFLERSYFANVIDDSLELGQDFGSSLNGDGKKIQIEFVSANPTGPLHVGHGRGAAFGDAIGKILQASGYLVSKEYYINDAGRQIDILTVSVMLRLYECFNDKEFPNSGYKGKYIIDIAKELKSEKKLSNEEIKRITTDLPNDPEEEIDFLIKEFKTKDSVLWSKTKQKSLKVVLKSIKEDLKDFKVEFDEWYFESSLGSLEEEDSKISSAIHELQDKELAYKKNGALWLKTNHVGDDKDRVLVREDGRATYFASDVAYHKHKIDRGFDKLINVWGSDHHGYIKRIEASLEGLGFSKEKLFVQLVQFANLFQGGKRLKMSTRSGSFYTLKDLIKEIGVDAARFYYLSKQADQHLDFDIDLAKSENKENLIFYIQYAHARISSIQGKYNSKNESLPKTHLSIVEGSYLACDQLIHESSKFPGVVQRAADTLQPHLIVFYLRDLAQLLHSFYNDHPILKESKENQASIIRSLSLVQLVISNGLNLLGIKALDKM</sequence>
<feature type="short sequence motif" description="'HIGH' region" evidence="11">
    <location>
        <begin position="129"/>
        <end position="139"/>
    </location>
</feature>
<evidence type="ECO:0000259" key="13">
    <source>
        <dbReference type="SMART" id="SM00836"/>
    </source>
</evidence>
<keyword evidence="7 11" id="KW-0067">ATP-binding</keyword>
<dbReference type="InterPro" id="IPR014729">
    <property type="entry name" value="Rossmann-like_a/b/a_fold"/>
</dbReference>
<evidence type="ECO:0000256" key="7">
    <source>
        <dbReference type="ARBA" id="ARBA00022840"/>
    </source>
</evidence>
<comment type="similarity">
    <text evidence="2 11 12">Belongs to the class-I aminoacyl-tRNA synthetase family.</text>
</comment>
<dbReference type="EMBL" id="QOPI01000007">
    <property type="protein sequence ID" value="RCL44942.1"/>
    <property type="molecule type" value="Genomic_DNA"/>
</dbReference>
<dbReference type="InterPro" id="IPR008909">
    <property type="entry name" value="DALR_anticod-bd"/>
</dbReference>
<comment type="caution">
    <text evidence="15">The sequence shown here is derived from an EMBL/GenBank/DDBJ whole genome shotgun (WGS) entry which is preliminary data.</text>
</comment>
<dbReference type="PANTHER" id="PTHR11956:SF5">
    <property type="entry name" value="ARGININE--TRNA LIGASE, CYTOPLASMIC"/>
    <property type="match status" value="1"/>
</dbReference>
<dbReference type="PROSITE" id="PS00178">
    <property type="entry name" value="AA_TRNA_LIGASE_I"/>
    <property type="match status" value="1"/>
</dbReference>
<dbReference type="SUPFAM" id="SSF52374">
    <property type="entry name" value="Nucleotidylyl transferase"/>
    <property type="match status" value="1"/>
</dbReference>